<dbReference type="Pfam" id="PF13344">
    <property type="entry name" value="Hydrolase_6"/>
    <property type="match status" value="1"/>
</dbReference>
<dbReference type="Pfam" id="PF13242">
    <property type="entry name" value="Hydrolase_like"/>
    <property type="match status" value="1"/>
</dbReference>
<dbReference type="GO" id="GO:0005737">
    <property type="term" value="C:cytoplasm"/>
    <property type="evidence" value="ECO:0007669"/>
    <property type="project" value="TreeGrafter"/>
</dbReference>
<dbReference type="PANTHER" id="PTHR19288">
    <property type="entry name" value="4-NITROPHENYLPHOSPHATASE-RELATED"/>
    <property type="match status" value="1"/>
</dbReference>
<dbReference type="SUPFAM" id="SSF56784">
    <property type="entry name" value="HAD-like"/>
    <property type="match status" value="1"/>
</dbReference>
<dbReference type="KEGG" id="cvt:B843_06655"/>
<dbReference type="InterPro" id="IPR036412">
    <property type="entry name" value="HAD-like_sf"/>
</dbReference>
<evidence type="ECO:0008006" key="3">
    <source>
        <dbReference type="Google" id="ProtNLM"/>
    </source>
</evidence>
<gene>
    <name evidence="1" type="ORF">B843_06655</name>
</gene>
<proteinExistence type="predicted"/>
<dbReference type="InterPro" id="IPR023214">
    <property type="entry name" value="HAD_sf"/>
</dbReference>
<evidence type="ECO:0000313" key="2">
    <source>
        <dbReference type="Proteomes" id="UP000019222"/>
    </source>
</evidence>
<reference evidence="1 2" key="1">
    <citation type="submission" date="2013-02" db="EMBL/GenBank/DDBJ databases">
        <title>The complete genome sequence of Corynebacterium vitaeruminis DSM 20294.</title>
        <authorList>
            <person name="Ruckert C."/>
            <person name="Albersmeier A."/>
            <person name="Kalinowski J."/>
        </authorList>
    </citation>
    <scope>NUCLEOTIDE SEQUENCE [LARGE SCALE GENOMIC DNA]</scope>
    <source>
        <strain evidence="2">ATCC 10234</strain>
    </source>
</reference>
<protein>
    <recommendedName>
        <fullName evidence="3">HAD family hydrolase</fullName>
    </recommendedName>
</protein>
<dbReference type="eggNOG" id="COG0647">
    <property type="taxonomic scope" value="Bacteria"/>
</dbReference>
<dbReference type="GO" id="GO:0016791">
    <property type="term" value="F:phosphatase activity"/>
    <property type="evidence" value="ECO:0007669"/>
    <property type="project" value="TreeGrafter"/>
</dbReference>
<dbReference type="AlphaFoldDB" id="W5Y0D5"/>
<evidence type="ECO:0000313" key="1">
    <source>
        <dbReference type="EMBL" id="AHI22716.1"/>
    </source>
</evidence>
<dbReference type="PATRIC" id="fig|1224164.3.peg.1332"/>
<dbReference type="PANTHER" id="PTHR19288:SF95">
    <property type="entry name" value="D-GLYCEROL 3-PHOSPHATE PHOSPHATASE"/>
    <property type="match status" value="1"/>
</dbReference>
<dbReference type="SFLD" id="SFLDG01129">
    <property type="entry name" value="C1.5:_HAD__Beta-PGM__Phosphata"/>
    <property type="match status" value="1"/>
</dbReference>
<name>W5Y0D5_9CORY</name>
<dbReference type="Gene3D" id="3.40.50.1000">
    <property type="entry name" value="HAD superfamily/HAD-like"/>
    <property type="match status" value="2"/>
</dbReference>
<dbReference type="InterPro" id="IPR006357">
    <property type="entry name" value="HAD-SF_hydro_IIA"/>
</dbReference>
<dbReference type="NCBIfam" id="TIGR01460">
    <property type="entry name" value="HAD-SF-IIA"/>
    <property type="match status" value="1"/>
</dbReference>
<dbReference type="STRING" id="1224164.B843_06655"/>
<keyword evidence="2" id="KW-1185">Reference proteome</keyword>
<accession>W5Y0D5</accession>
<dbReference type="HOGENOM" id="CLU_043473_1_0_11"/>
<dbReference type="EMBL" id="CP004353">
    <property type="protein sequence ID" value="AHI22716.1"/>
    <property type="molecule type" value="Genomic_DNA"/>
</dbReference>
<dbReference type="Proteomes" id="UP000019222">
    <property type="component" value="Chromosome"/>
</dbReference>
<sequence>MTISTEYDAFLFDLDGTVWEGGRAIVNAVESINRLDGHVVYITNNASRHPDLVAEMLTNMGIPTAGSQVLTSAQAAVELASKELQRGDAIYVLGAESFKELARDAGFAVVDSADDNPKAVLHGHNPATGWEQLSEAALSIRKGARYIASNLDSTLPSERGLMVGNGSMVAAVVSATGVTPISAGKPEPAMFHQAAEHVGSRAPLAIGDRLNTDIAGGVAAEMDVFHVLTGVSKHWALVNAEASQRPTFVAEDLSQLYTDSAELRPGAQGGFVCSAEGEDLVLTGGQPDSTPAQALRTVLAKAWSTEETFTGQVVARGEVADAALGAWL</sequence>
<organism evidence="1 2">
    <name type="scientific">Corynebacterium vitaeruminis DSM 20294</name>
    <dbReference type="NCBI Taxonomy" id="1224164"/>
    <lineage>
        <taxon>Bacteria</taxon>
        <taxon>Bacillati</taxon>
        <taxon>Actinomycetota</taxon>
        <taxon>Actinomycetes</taxon>
        <taxon>Mycobacteriales</taxon>
        <taxon>Corynebacteriaceae</taxon>
        <taxon>Corynebacterium</taxon>
    </lineage>
</organism>
<dbReference type="RefSeq" id="WP_025252740.1">
    <property type="nucleotide sequence ID" value="NZ_CP004353.1"/>
</dbReference>
<dbReference type="SFLD" id="SFLDS00003">
    <property type="entry name" value="Haloacid_Dehalogenase"/>
    <property type="match status" value="1"/>
</dbReference>